<dbReference type="Pfam" id="PF04857">
    <property type="entry name" value="CAF1"/>
    <property type="match status" value="1"/>
</dbReference>
<name>A0ABQ9K6B4_9CUCU</name>
<dbReference type="InterPro" id="IPR051181">
    <property type="entry name" value="CAF1_poly(A)_ribonucleases"/>
</dbReference>
<organism evidence="5 6">
    <name type="scientific">Molorchus minor</name>
    <dbReference type="NCBI Taxonomy" id="1323400"/>
    <lineage>
        <taxon>Eukaryota</taxon>
        <taxon>Metazoa</taxon>
        <taxon>Ecdysozoa</taxon>
        <taxon>Arthropoda</taxon>
        <taxon>Hexapoda</taxon>
        <taxon>Insecta</taxon>
        <taxon>Pterygota</taxon>
        <taxon>Neoptera</taxon>
        <taxon>Endopterygota</taxon>
        <taxon>Coleoptera</taxon>
        <taxon>Polyphaga</taxon>
        <taxon>Cucujiformia</taxon>
        <taxon>Chrysomeloidea</taxon>
        <taxon>Cerambycidae</taxon>
        <taxon>Lamiinae</taxon>
        <taxon>Monochamini</taxon>
        <taxon>Molorchus</taxon>
    </lineage>
</organism>
<dbReference type="EMBL" id="JAPWTJ010000002">
    <property type="protein sequence ID" value="KAJ8986166.1"/>
    <property type="molecule type" value="Genomic_DNA"/>
</dbReference>
<evidence type="ECO:0000256" key="2">
    <source>
        <dbReference type="SAM" id="Coils"/>
    </source>
</evidence>
<accession>A0ABQ9K6B4</accession>
<evidence type="ECO:0000256" key="1">
    <source>
        <dbReference type="ARBA" id="ARBA00008372"/>
    </source>
</evidence>
<dbReference type="CDD" id="cd12428">
    <property type="entry name" value="RRM_PARN"/>
    <property type="match status" value="1"/>
</dbReference>
<dbReference type="InterPro" id="IPR014789">
    <property type="entry name" value="PolyA-riboNase_RNA-binding"/>
</dbReference>
<dbReference type="Gene3D" id="3.30.70.330">
    <property type="match status" value="1"/>
</dbReference>
<gene>
    <name evidence="5" type="ORF">NQ317_005640</name>
</gene>
<dbReference type="SUPFAM" id="SSF54928">
    <property type="entry name" value="RNA-binding domain, RBD"/>
    <property type="match status" value="1"/>
</dbReference>
<dbReference type="Proteomes" id="UP001162164">
    <property type="component" value="Unassembled WGS sequence"/>
</dbReference>
<feature type="compositionally biased region" description="Acidic residues" evidence="3">
    <location>
        <begin position="357"/>
        <end position="367"/>
    </location>
</feature>
<evidence type="ECO:0000313" key="6">
    <source>
        <dbReference type="Proteomes" id="UP001162164"/>
    </source>
</evidence>
<sequence>MREERFSKQISLETRQVDKDRLLFVTRFRSKEDQEQLEKQKYEEQLDELDNFVGFTKVLRMIVDSGKLVIGHNLCLDILHTIDKFLTPLPEGYDEFKELAHSLFPKIVDTKYMSSLDPFKDSIDSNVLKHMFDTVSAKPFGIPNTEIEEGFKGYSINDQKEHEAGYDAFITGLSFLAMWKYLGTIEGETEKIYNDLSLLEPYINKIFLMVLTDNQFINLAGEDLNPNRDHVFYLTFPKEWKNNNIVQLFSPFGNVQVSWLDDTSAYVGLYKRDQAAIALSTLSQSDTYSIMSFAKRQAILAGICTPLPSPLKAKRRKKCRGTTFCQKTKKRTVLITVIFSVVFNSGSFSRSKRSIDPIEEEQTECEESFSHNSKKVFNENEAWE</sequence>
<comment type="similarity">
    <text evidence="1">Belongs to the CAF1 family.</text>
</comment>
<evidence type="ECO:0000259" key="4">
    <source>
        <dbReference type="Pfam" id="PF08675"/>
    </source>
</evidence>
<dbReference type="InterPro" id="IPR036397">
    <property type="entry name" value="RNaseH_sf"/>
</dbReference>
<dbReference type="InterPro" id="IPR012337">
    <property type="entry name" value="RNaseH-like_sf"/>
</dbReference>
<protein>
    <recommendedName>
        <fullName evidence="4">Poly(A)-specific ribonuclease RNA-binding domain-containing protein</fullName>
    </recommendedName>
</protein>
<feature type="region of interest" description="Disordered" evidence="3">
    <location>
        <begin position="354"/>
        <end position="384"/>
    </location>
</feature>
<dbReference type="Pfam" id="PF08675">
    <property type="entry name" value="RNA_bind"/>
    <property type="match status" value="1"/>
</dbReference>
<dbReference type="Gene3D" id="3.30.420.10">
    <property type="entry name" value="Ribonuclease H-like superfamily/Ribonuclease H"/>
    <property type="match status" value="1"/>
</dbReference>
<evidence type="ECO:0000313" key="5">
    <source>
        <dbReference type="EMBL" id="KAJ8986166.1"/>
    </source>
</evidence>
<comment type="caution">
    <text evidence="5">The sequence shown here is derived from an EMBL/GenBank/DDBJ whole genome shotgun (WGS) entry which is preliminary data.</text>
</comment>
<evidence type="ECO:0000256" key="3">
    <source>
        <dbReference type="SAM" id="MobiDB-lite"/>
    </source>
</evidence>
<dbReference type="PANTHER" id="PTHR15092:SF44">
    <property type="entry name" value="POLY(A)-SPECIFIC RIBONUCLEASE PARN"/>
    <property type="match status" value="1"/>
</dbReference>
<dbReference type="SUPFAM" id="SSF53098">
    <property type="entry name" value="Ribonuclease H-like"/>
    <property type="match status" value="1"/>
</dbReference>
<keyword evidence="2" id="KW-0175">Coiled coil</keyword>
<dbReference type="InterPro" id="IPR035979">
    <property type="entry name" value="RBD_domain_sf"/>
</dbReference>
<reference evidence="5" key="1">
    <citation type="journal article" date="2023" name="Insect Mol. Biol.">
        <title>Genome sequencing provides insights into the evolution of gene families encoding plant cell wall-degrading enzymes in longhorned beetles.</title>
        <authorList>
            <person name="Shin N.R."/>
            <person name="Okamura Y."/>
            <person name="Kirsch R."/>
            <person name="Pauchet Y."/>
        </authorList>
    </citation>
    <scope>NUCLEOTIDE SEQUENCE</scope>
    <source>
        <strain evidence="5">MMC_N1</strain>
    </source>
</reference>
<feature type="domain" description="Poly(A)-specific ribonuclease RNA-binding" evidence="4">
    <location>
        <begin position="221"/>
        <end position="296"/>
    </location>
</feature>
<dbReference type="InterPro" id="IPR012677">
    <property type="entry name" value="Nucleotide-bd_a/b_plait_sf"/>
</dbReference>
<keyword evidence="6" id="KW-1185">Reference proteome</keyword>
<feature type="coiled-coil region" evidence="2">
    <location>
        <begin position="25"/>
        <end position="52"/>
    </location>
</feature>
<dbReference type="InterPro" id="IPR006941">
    <property type="entry name" value="RNase_CAF1"/>
</dbReference>
<proteinExistence type="inferred from homology"/>
<dbReference type="PANTHER" id="PTHR15092">
    <property type="entry name" value="POLY A -SPECIFIC RIBONUCLEASE/TARGET OF EGR1, MEMBER 1"/>
    <property type="match status" value="1"/>
</dbReference>